<evidence type="ECO:0000256" key="3">
    <source>
        <dbReference type="ARBA" id="ARBA00023136"/>
    </source>
</evidence>
<proteinExistence type="predicted"/>
<feature type="signal peptide" evidence="4">
    <location>
        <begin position="1"/>
        <end position="29"/>
    </location>
</feature>
<dbReference type="CDD" id="cd23415">
    <property type="entry name" value="beta-trefoil_Ricin_AH"/>
    <property type="match status" value="1"/>
</dbReference>
<keyword evidence="6" id="KW-1185">Reference proteome</keyword>
<evidence type="ECO:0008006" key="7">
    <source>
        <dbReference type="Google" id="ProtNLM"/>
    </source>
</evidence>
<name>A0ABP6XZB9_9ACTN</name>
<comment type="subcellular location">
    <subcellularLocation>
        <location evidence="1">Membrane</location>
    </subcellularLocation>
</comment>
<dbReference type="Proteomes" id="UP001500707">
    <property type="component" value="Unassembled WGS sequence"/>
</dbReference>
<dbReference type="EMBL" id="BAABCE010000014">
    <property type="protein sequence ID" value="GAA3574758.1"/>
    <property type="molecule type" value="Genomic_DNA"/>
</dbReference>
<dbReference type="InterPro" id="IPR003558">
    <property type="entry name" value="CDtoxinA/C"/>
</dbReference>
<organism evidence="5 6">
    <name type="scientific">Streptomyces osmaniensis</name>
    <dbReference type="NCBI Taxonomy" id="593134"/>
    <lineage>
        <taxon>Bacteria</taxon>
        <taxon>Bacillati</taxon>
        <taxon>Actinomycetota</taxon>
        <taxon>Actinomycetes</taxon>
        <taxon>Kitasatosporales</taxon>
        <taxon>Streptomycetaceae</taxon>
        <taxon>Streptomyces</taxon>
    </lineage>
</organism>
<keyword evidence="3" id="KW-0472">Membrane</keyword>
<dbReference type="Pfam" id="PF03498">
    <property type="entry name" value="CDtoxinA"/>
    <property type="match status" value="1"/>
</dbReference>
<evidence type="ECO:0000256" key="2">
    <source>
        <dbReference type="ARBA" id="ARBA00022729"/>
    </source>
</evidence>
<reference evidence="6" key="1">
    <citation type="journal article" date="2019" name="Int. J. Syst. Evol. Microbiol.">
        <title>The Global Catalogue of Microorganisms (GCM) 10K type strain sequencing project: providing services to taxonomists for standard genome sequencing and annotation.</title>
        <authorList>
            <consortium name="The Broad Institute Genomics Platform"/>
            <consortium name="The Broad Institute Genome Sequencing Center for Infectious Disease"/>
            <person name="Wu L."/>
            <person name="Ma J."/>
        </authorList>
    </citation>
    <scope>NUCLEOTIDE SEQUENCE [LARGE SCALE GENOMIC DNA]</scope>
    <source>
        <strain evidence="6">JCM 17656</strain>
    </source>
</reference>
<feature type="chain" id="PRO_5045431616" description="Ricin B lectin domain-containing protein" evidence="4">
    <location>
        <begin position="30"/>
        <end position="160"/>
    </location>
</feature>
<dbReference type="RefSeq" id="WP_346184767.1">
    <property type="nucleotide sequence ID" value="NZ_BAABCE010000014.1"/>
</dbReference>
<evidence type="ECO:0000256" key="4">
    <source>
        <dbReference type="SAM" id="SignalP"/>
    </source>
</evidence>
<accession>A0ABP6XZB9</accession>
<evidence type="ECO:0000313" key="6">
    <source>
        <dbReference type="Proteomes" id="UP001500707"/>
    </source>
</evidence>
<evidence type="ECO:0000256" key="1">
    <source>
        <dbReference type="ARBA" id="ARBA00004370"/>
    </source>
</evidence>
<comment type="caution">
    <text evidence="5">The sequence shown here is derived from an EMBL/GenBank/DDBJ whole genome shotgun (WGS) entry which is preliminary data.</text>
</comment>
<keyword evidence="2 4" id="KW-0732">Signal</keyword>
<gene>
    <name evidence="5" type="ORF">GCM10022295_65340</name>
</gene>
<evidence type="ECO:0000313" key="5">
    <source>
        <dbReference type="EMBL" id="GAA3574758.1"/>
    </source>
</evidence>
<sequence length="160" mass="17636">MKRLRLAAVGTLSAVAVGAGLMFPATAQAATYWTFQNQRFGTCLTAGDSGSAYATACQGWQRQQWDWVGSGHGSYHQLKNRVTGKCLMTDNRTDTNAVWMSDCRDAAGQWWFYDGGINRMWAEIGGASDAHLRTSDVKDAVYATDLNQFASSYYTWFGTT</sequence>
<protein>
    <recommendedName>
        <fullName evidence="7">Ricin B lectin domain-containing protein</fullName>
    </recommendedName>
</protein>
<dbReference type="PROSITE" id="PS50231">
    <property type="entry name" value="RICIN_B_LECTIN"/>
    <property type="match status" value="1"/>
</dbReference>